<comment type="caution">
    <text evidence="2">The sequence shown here is derived from an EMBL/GenBank/DDBJ whole genome shotgun (WGS) entry which is preliminary data.</text>
</comment>
<protein>
    <submittedName>
        <fullName evidence="2">Uncharacterized protein</fullName>
    </submittedName>
</protein>
<gene>
    <name evidence="2" type="ORF">ADUPG1_012635</name>
</gene>
<evidence type="ECO:0000313" key="3">
    <source>
        <dbReference type="Proteomes" id="UP001057375"/>
    </source>
</evidence>
<dbReference type="Proteomes" id="UP001057375">
    <property type="component" value="Unassembled WGS sequence"/>
</dbReference>
<feature type="compositionally biased region" description="Basic and acidic residues" evidence="1">
    <location>
        <begin position="168"/>
        <end position="200"/>
    </location>
</feature>
<accession>A0ABQ5K043</accession>
<evidence type="ECO:0000256" key="1">
    <source>
        <dbReference type="SAM" id="MobiDB-lite"/>
    </source>
</evidence>
<feature type="compositionally biased region" description="Polar residues" evidence="1">
    <location>
        <begin position="206"/>
        <end position="217"/>
    </location>
</feature>
<feature type="region of interest" description="Disordered" evidence="1">
    <location>
        <begin position="917"/>
        <end position="936"/>
    </location>
</feature>
<feature type="region of interest" description="Disordered" evidence="1">
    <location>
        <begin position="1002"/>
        <end position="1069"/>
    </location>
</feature>
<reference evidence="2" key="1">
    <citation type="submission" date="2022-03" db="EMBL/GenBank/DDBJ databases">
        <title>Draft genome sequence of Aduncisulcus paluster, a free-living microaerophilic Fornicata.</title>
        <authorList>
            <person name="Yuyama I."/>
            <person name="Kume K."/>
            <person name="Tamura T."/>
            <person name="Inagaki Y."/>
            <person name="Hashimoto T."/>
        </authorList>
    </citation>
    <scope>NUCLEOTIDE SEQUENCE</scope>
    <source>
        <strain evidence="2">NY0171</strain>
    </source>
</reference>
<organism evidence="2 3">
    <name type="scientific">Aduncisulcus paluster</name>
    <dbReference type="NCBI Taxonomy" id="2918883"/>
    <lineage>
        <taxon>Eukaryota</taxon>
        <taxon>Metamonada</taxon>
        <taxon>Carpediemonas-like organisms</taxon>
        <taxon>Aduncisulcus</taxon>
    </lineage>
</organism>
<feature type="region of interest" description="Disordered" evidence="1">
    <location>
        <begin position="855"/>
        <end position="902"/>
    </location>
</feature>
<feature type="compositionally biased region" description="Basic and acidic residues" evidence="1">
    <location>
        <begin position="871"/>
        <end position="898"/>
    </location>
</feature>
<dbReference type="EMBL" id="BQXS01012505">
    <property type="protein sequence ID" value="GKT24119.1"/>
    <property type="molecule type" value="Genomic_DNA"/>
</dbReference>
<name>A0ABQ5K043_9EUKA</name>
<evidence type="ECO:0000313" key="2">
    <source>
        <dbReference type="EMBL" id="GKT24119.1"/>
    </source>
</evidence>
<feature type="compositionally biased region" description="Acidic residues" evidence="1">
    <location>
        <begin position="1006"/>
        <end position="1019"/>
    </location>
</feature>
<feature type="compositionally biased region" description="Acidic residues" evidence="1">
    <location>
        <begin position="856"/>
        <end position="870"/>
    </location>
</feature>
<feature type="region of interest" description="Disordered" evidence="1">
    <location>
        <begin position="168"/>
        <end position="236"/>
    </location>
</feature>
<keyword evidence="3" id="KW-1185">Reference proteome</keyword>
<sequence length="1094" mass="123970">MKLKKKIDETILNLMPNSAKGLGFFIYIPGAKSRKEKKMSFSRLFSGHFPNIVSPAAKKSCLNFIKKRLETLDNIQPTMSAEIRKELFSLFAIFKISLVDRDPDIRKLSRECMSEIIRVTGEKGFKAWEPQVAGDSDFSVNRGAKFMKNLKKHAVESQEKIDNDLKAHLDARAPDKESKTMGKTLKVEEEKSRSSEPLEKQHHRSSTVAIRSNNRSSVDVEEEIPPSTKSEAKPQTRKRSNFFKFYENEEKEEDLFTKDKGDEIPKSSSILKHKHAHKLSAADKMRRLTFARQTLMKWTDSSGLQTEHTLFPEHSLDEFNHRVSKLMDSESYWSFNPREGVPQSLFLSLVGSLSSILPEVLVSPTVFERLLPEIFMSVAGSFGELAGINEAVAEMLYEGMIQSRNEEHKGMKCLFLIPRLLCSLIHPQDTQISSLPDIVRSKEIIARLSRSTVAGNPYSYDPDIIVPTGETDSNGNPMLCYNSMSLSECVCTDIRKVTDFACLLADLCMRFYCLLEVQYLHKDASQYSTMFRPETNIPYQLCDILFRLASMCFASNTACIGRPPLFLVFAGQLLARAVLKCINLIGTHKKPRTEHIVLSKSVVFIIFPHLVASFSYAMDDRDGEMKEYVDEHDPNAICMQYVNLVEFSTTISKFLASSFISFIPVDSLLKLISIFFFGVMGSGEFPPMYMGDYYALLDVVTFACHLSRFLPPGHSFSTIIVESAVNFINLCTLNAIIDEDPEKMRTDAREKRARMETSITSHEAIELSSACVNYLALLADGVFVNPESIFMFEVLKKKDPSTENIRNDIVRALYAPEDLKAFGKFQTEGMCVESCAGAATAISMVCFTKLIRDPSFESEEDKEEDEEDKEGEARGREGREGREGRGEEGEEERMHSFEMDSDECSYDDLAQRICNGRSPRGKLVSSHHEDLSSTPTMDTYRSHIDSHSLGPQDESHLHTPEHKHTPVTVHGHGGSPHVKIMEEDNVTNIYSIHTPSLRPKYATCTGEEEEEVGDDDSVSMDDPKPVYKKRREIQGRSRTSPLVKKRDKVLQQETESFQEEQDSPLAGTDKVLKDAEAFLRRIRQYQLKFDFDYL</sequence>
<proteinExistence type="predicted"/>